<evidence type="ECO:0000313" key="2">
    <source>
        <dbReference type="Proteomes" id="UP001597280"/>
    </source>
</evidence>
<keyword evidence="2" id="KW-1185">Reference proteome</keyword>
<sequence>MAEVTRFPDTLDLLRAYLADRLGVPAGTRLPATWPAGGFLELDRTGGVRTRLSEDVQIDLAAWHPRSGATAERIAGEAVSEVLALEGGRLGGWQVLDTGNPGGVASRADERFPDMARAIAMVRLRVRGVSR</sequence>
<dbReference type="RefSeq" id="WP_343905556.1">
    <property type="nucleotide sequence ID" value="NZ_BAAAIS010000003.1"/>
</dbReference>
<dbReference type="EMBL" id="JBHUFL010000003">
    <property type="protein sequence ID" value="MFD1836213.1"/>
    <property type="molecule type" value="Genomic_DNA"/>
</dbReference>
<organism evidence="1 2">
    <name type="scientific">Brachybacterium rhamnosum</name>
    <dbReference type="NCBI Taxonomy" id="173361"/>
    <lineage>
        <taxon>Bacteria</taxon>
        <taxon>Bacillati</taxon>
        <taxon>Actinomycetota</taxon>
        <taxon>Actinomycetes</taxon>
        <taxon>Micrococcales</taxon>
        <taxon>Dermabacteraceae</taxon>
        <taxon>Brachybacterium</taxon>
    </lineage>
</organism>
<reference evidence="2" key="1">
    <citation type="journal article" date="2019" name="Int. J. Syst. Evol. Microbiol.">
        <title>The Global Catalogue of Microorganisms (GCM) 10K type strain sequencing project: providing services to taxonomists for standard genome sequencing and annotation.</title>
        <authorList>
            <consortium name="The Broad Institute Genomics Platform"/>
            <consortium name="The Broad Institute Genome Sequencing Center for Infectious Disease"/>
            <person name="Wu L."/>
            <person name="Ma J."/>
        </authorList>
    </citation>
    <scope>NUCLEOTIDE SEQUENCE [LARGE SCALE GENOMIC DNA]</scope>
    <source>
        <strain evidence="2">JCM 11650</strain>
    </source>
</reference>
<comment type="caution">
    <text evidence="1">The sequence shown here is derived from an EMBL/GenBank/DDBJ whole genome shotgun (WGS) entry which is preliminary data.</text>
</comment>
<protein>
    <recommendedName>
        <fullName evidence="3">Tail terminator</fullName>
    </recommendedName>
</protein>
<gene>
    <name evidence="1" type="ORF">ACFSDA_14175</name>
</gene>
<proteinExistence type="predicted"/>
<evidence type="ECO:0000313" key="1">
    <source>
        <dbReference type="EMBL" id="MFD1836213.1"/>
    </source>
</evidence>
<name>A0ABW4Q0B5_9MICO</name>
<accession>A0ABW4Q0B5</accession>
<evidence type="ECO:0008006" key="3">
    <source>
        <dbReference type="Google" id="ProtNLM"/>
    </source>
</evidence>
<dbReference type="Proteomes" id="UP001597280">
    <property type="component" value="Unassembled WGS sequence"/>
</dbReference>